<gene>
    <name evidence="1" type="ORF">CO018_02915</name>
</gene>
<evidence type="ECO:0008006" key="3">
    <source>
        <dbReference type="Google" id="ProtNLM"/>
    </source>
</evidence>
<protein>
    <recommendedName>
        <fullName evidence="3">MULE transposase domain-containing protein</fullName>
    </recommendedName>
</protein>
<organism evidence="1 2">
    <name type="scientific">Candidatus Beckwithbacteria bacterium CG_4_9_14_0_2_um_filter_47_11</name>
    <dbReference type="NCBI Taxonomy" id="1974494"/>
    <lineage>
        <taxon>Bacteria</taxon>
        <taxon>Candidatus Beckwithiibacteriota</taxon>
    </lineage>
</organism>
<accession>A0A2M8G3L0</accession>
<proteinExistence type="predicted"/>
<evidence type="ECO:0000313" key="2">
    <source>
        <dbReference type="Proteomes" id="UP000229739"/>
    </source>
</evidence>
<dbReference type="AlphaFoldDB" id="A0A2M8G3L0"/>
<dbReference type="EMBL" id="PFQV01000049">
    <property type="protein sequence ID" value="PJC66241.1"/>
    <property type="molecule type" value="Genomic_DNA"/>
</dbReference>
<sequence>MFYETKKDLGLYRVTIGCPRCGCWSKKNGCYRSGKRRYLCLNCRLSFFRSRRCQSSFKHFRQFYQLITGRVNRLQLLNQNRQSRKTLSVAFRPFFLRPLSAVEMWSVLPPRLAASWVYGVDGKWLKRLGVFFLHRNVTTGENLYWSFQPSESYPAVLGDLIKLIELMDNQLGEKPVKPLAAVSDWKGAIVAAVAAVFGDIPHQRCLTHVTRTLKLLLPDKSPLEATLALRKISLQLIGITDEDEIASWFTRLTNWYNRWGYLLKVRTKNTDPVTKRKWWYTHGNLRRAWRQLTHDPKPFFHHLSCLLLPHSNNSLEGTISQATNKLNDHRGMKLDQQVAFLNWYFAFTRVKSRADLFRLWAYWKGWL</sequence>
<reference evidence="2" key="1">
    <citation type="submission" date="2017-09" db="EMBL/GenBank/DDBJ databases">
        <title>Depth-based differentiation of microbial function through sediment-hosted aquifers and enrichment of novel symbionts in the deep terrestrial subsurface.</title>
        <authorList>
            <person name="Probst A.J."/>
            <person name="Ladd B."/>
            <person name="Jarett J.K."/>
            <person name="Geller-Mcgrath D.E."/>
            <person name="Sieber C.M.K."/>
            <person name="Emerson J.B."/>
            <person name="Anantharaman K."/>
            <person name="Thomas B.C."/>
            <person name="Malmstrom R."/>
            <person name="Stieglmeier M."/>
            <person name="Klingl A."/>
            <person name="Woyke T."/>
            <person name="Ryan C.M."/>
            <person name="Banfield J.F."/>
        </authorList>
    </citation>
    <scope>NUCLEOTIDE SEQUENCE [LARGE SCALE GENOMIC DNA]</scope>
</reference>
<comment type="caution">
    <text evidence="1">The sequence shown here is derived from an EMBL/GenBank/DDBJ whole genome shotgun (WGS) entry which is preliminary data.</text>
</comment>
<evidence type="ECO:0000313" key="1">
    <source>
        <dbReference type="EMBL" id="PJC66241.1"/>
    </source>
</evidence>
<dbReference type="Proteomes" id="UP000229739">
    <property type="component" value="Unassembled WGS sequence"/>
</dbReference>
<name>A0A2M8G3L0_9BACT</name>